<comment type="caution">
    <text evidence="2">The sequence shown here is derived from an EMBL/GenBank/DDBJ whole genome shotgun (WGS) entry which is preliminary data.</text>
</comment>
<evidence type="ECO:0000313" key="2">
    <source>
        <dbReference type="EMBL" id="KAF6231672.1"/>
    </source>
</evidence>
<feature type="compositionally biased region" description="Pro residues" evidence="1">
    <location>
        <begin position="12"/>
        <end position="23"/>
    </location>
</feature>
<dbReference type="AlphaFoldDB" id="A0A8H6FN98"/>
<dbReference type="RefSeq" id="XP_037161104.1">
    <property type="nucleotide sequence ID" value="XM_037312090.1"/>
</dbReference>
<proteinExistence type="predicted"/>
<dbReference type="GeneID" id="59291851"/>
<gene>
    <name evidence="2" type="ORF">HO173_010204</name>
</gene>
<accession>A0A8H6FN98</accession>
<protein>
    <submittedName>
        <fullName evidence="2">Uncharacterized protein</fullName>
    </submittedName>
</protein>
<keyword evidence="3" id="KW-1185">Reference proteome</keyword>
<sequence>MDPFNHSLAPYTPNPPSTKPTPYPHAFGAFHSSRQTPNPNYPKSFDRKPTNSTYYLTFSSYYVQHLRPSPHCTTRNPNYEIYHKTTPASHDRVHDIAILREDVDKRGGVAVINYIRDTLTTLITYPKTGLTQDLVCDPSRFDDDDRTGAVVHMRDYLVRIGHECCVWQPLGPARASKDGTIVGLMELRNVRDGKLGAVLGSELVDGPDTKRRVMVRGEWAPGSAPFEQVIASLVAMLGRECDRVELVKQRCGFILP</sequence>
<feature type="region of interest" description="Disordered" evidence="1">
    <location>
        <begin position="1"/>
        <end position="25"/>
    </location>
</feature>
<name>A0A8H6FN98_9LECA</name>
<reference evidence="2 3" key="1">
    <citation type="journal article" date="2020" name="Genomics">
        <title>Complete, high-quality genomes from long-read metagenomic sequencing of two wolf lichen thalli reveals enigmatic genome architecture.</title>
        <authorList>
            <person name="McKenzie S.K."/>
            <person name="Walston R.F."/>
            <person name="Allen J.L."/>
        </authorList>
    </citation>
    <scope>NUCLEOTIDE SEQUENCE [LARGE SCALE GENOMIC DNA]</scope>
    <source>
        <strain evidence="2">WasteWater2</strain>
    </source>
</reference>
<evidence type="ECO:0000313" key="3">
    <source>
        <dbReference type="Proteomes" id="UP000578531"/>
    </source>
</evidence>
<dbReference type="EMBL" id="JACCJC010000055">
    <property type="protein sequence ID" value="KAF6231672.1"/>
    <property type="molecule type" value="Genomic_DNA"/>
</dbReference>
<evidence type="ECO:0000256" key="1">
    <source>
        <dbReference type="SAM" id="MobiDB-lite"/>
    </source>
</evidence>
<organism evidence="2 3">
    <name type="scientific">Letharia columbiana</name>
    <dbReference type="NCBI Taxonomy" id="112416"/>
    <lineage>
        <taxon>Eukaryota</taxon>
        <taxon>Fungi</taxon>
        <taxon>Dikarya</taxon>
        <taxon>Ascomycota</taxon>
        <taxon>Pezizomycotina</taxon>
        <taxon>Lecanoromycetes</taxon>
        <taxon>OSLEUM clade</taxon>
        <taxon>Lecanoromycetidae</taxon>
        <taxon>Lecanorales</taxon>
        <taxon>Lecanorineae</taxon>
        <taxon>Parmeliaceae</taxon>
        <taxon>Letharia</taxon>
    </lineage>
</organism>
<dbReference type="Proteomes" id="UP000578531">
    <property type="component" value="Unassembled WGS sequence"/>
</dbReference>